<reference evidence="6 7" key="1">
    <citation type="submission" date="2018-07" db="EMBL/GenBank/DDBJ databases">
        <title>Genomic Encyclopedia of Type Strains, Phase III (KMG-III): the genomes of soil and plant-associated and newly described type strains.</title>
        <authorList>
            <person name="Whitman W."/>
        </authorList>
    </citation>
    <scope>NUCLEOTIDE SEQUENCE [LARGE SCALE GENOMIC DNA]</scope>
    <source>
        <strain evidence="6 7">CECT 7506</strain>
    </source>
</reference>
<dbReference type="OrthoDB" id="1975037at2"/>
<evidence type="ECO:0000256" key="1">
    <source>
        <dbReference type="ARBA" id="ARBA00023015"/>
    </source>
</evidence>
<accession>A0A368W1K2</accession>
<dbReference type="PANTHER" id="PTHR43280">
    <property type="entry name" value="ARAC-FAMILY TRANSCRIPTIONAL REGULATOR"/>
    <property type="match status" value="1"/>
</dbReference>
<keyword evidence="4" id="KW-1133">Transmembrane helix</keyword>
<evidence type="ECO:0000313" key="6">
    <source>
        <dbReference type="EMBL" id="RCW48907.1"/>
    </source>
</evidence>
<evidence type="ECO:0000256" key="3">
    <source>
        <dbReference type="ARBA" id="ARBA00023163"/>
    </source>
</evidence>
<dbReference type="Proteomes" id="UP000252415">
    <property type="component" value="Unassembled WGS sequence"/>
</dbReference>
<dbReference type="SMART" id="SM00342">
    <property type="entry name" value="HTH_ARAC"/>
    <property type="match status" value="1"/>
</dbReference>
<proteinExistence type="predicted"/>
<dbReference type="SUPFAM" id="SSF46689">
    <property type="entry name" value="Homeodomain-like"/>
    <property type="match status" value="2"/>
</dbReference>
<evidence type="ECO:0000256" key="4">
    <source>
        <dbReference type="SAM" id="Phobius"/>
    </source>
</evidence>
<dbReference type="AlphaFoldDB" id="A0A368W1K2"/>
<sequence>MPKYLYRLLVFSLLLSVVSVASIGVISYYIASKDIRKKVNEGNVQILLQNQMRMEQILKNVEMVAVQYINSSLVSDFLYDDLHNDDFQTINNLSKGLYNLHSIEGVAETRLINLEHDWMISNLGFTSTEDFPNQDLLSEYAKRPQNLFWLANTDSVLQANNIRLVINLPMLSSTNAAKALLIIDISQDALLSNLAQNTQLGSIYVLNRDREPFLSSSSTALVQPAILQKMQAAVDETGYFETDATAVNYRVSSYNGWSYVSIVSMEAITKDSKKIAFITLNACLVILILIAFAAFYGTFRMYRPIRRLFTMLEQFGGESIGFKKRDEFALIEERFSTLFSTGKDLQQQLRAQRGQVKEFFLLKLIMGQVTESEFSYKYETYGFGEKGKAIGVLALQIDSLEGTRYSDSEKELLLFAINNVVAELIPSDCILGTLLLDQSQVTLLLGDSEDPVELKGYFYRMAELIASKVNELLQLKISIGISRPFQRYTDAMDAYSEALEALKRRISLGNELILNYEDIETVNRNHVQPAASWSHFEECMVGGLKTGDATSAYEYFNQYASAILVKNVSFNDFQTLMLQLIIKIYRLVQQQGGTLDGLVGTKSVMIRFMKLNTAEEITAWFKTELIPPTLAFLQGRIDSQYINIAHQMVELIQDKYDQDITLEMCAEQFRFHPVYLSRVFKKEMGITFIDYLTNYRMNMAKLWLRDSNMKITEIAERLSYTNSTGFIRTFRKAAGMTPGQYRESHSRIHAGDSS</sequence>
<keyword evidence="3" id="KW-0804">Transcription</keyword>
<dbReference type="Gene3D" id="1.10.10.60">
    <property type="entry name" value="Homeodomain-like"/>
    <property type="match status" value="2"/>
</dbReference>
<dbReference type="InterPro" id="IPR018060">
    <property type="entry name" value="HTH_AraC"/>
</dbReference>
<comment type="caution">
    <text evidence="6">The sequence shown here is derived from an EMBL/GenBank/DDBJ whole genome shotgun (WGS) entry which is preliminary data.</text>
</comment>
<dbReference type="PROSITE" id="PS01124">
    <property type="entry name" value="HTH_ARAC_FAMILY_2"/>
    <property type="match status" value="1"/>
</dbReference>
<feature type="transmembrane region" description="Helical" evidence="4">
    <location>
        <begin position="6"/>
        <end position="31"/>
    </location>
</feature>
<dbReference type="PRINTS" id="PR00032">
    <property type="entry name" value="HTHARAC"/>
</dbReference>
<dbReference type="EMBL" id="QPJD01000005">
    <property type="protein sequence ID" value="RCW48907.1"/>
    <property type="molecule type" value="Genomic_DNA"/>
</dbReference>
<dbReference type="InterPro" id="IPR020449">
    <property type="entry name" value="Tscrpt_reg_AraC-type_HTH"/>
</dbReference>
<dbReference type="Pfam" id="PF17853">
    <property type="entry name" value="GGDEF_2"/>
    <property type="match status" value="1"/>
</dbReference>
<dbReference type="GO" id="GO:0003700">
    <property type="term" value="F:DNA-binding transcription factor activity"/>
    <property type="evidence" value="ECO:0007669"/>
    <property type="project" value="InterPro"/>
</dbReference>
<organism evidence="6 7">
    <name type="scientific">Paenibacillus prosopidis</name>
    <dbReference type="NCBI Taxonomy" id="630520"/>
    <lineage>
        <taxon>Bacteria</taxon>
        <taxon>Bacillati</taxon>
        <taxon>Bacillota</taxon>
        <taxon>Bacilli</taxon>
        <taxon>Bacillales</taxon>
        <taxon>Paenibacillaceae</taxon>
        <taxon>Paenibacillus</taxon>
    </lineage>
</organism>
<evidence type="ECO:0000259" key="5">
    <source>
        <dbReference type="PROSITE" id="PS01124"/>
    </source>
</evidence>
<keyword evidence="1" id="KW-0805">Transcription regulation</keyword>
<dbReference type="Pfam" id="PF12833">
    <property type="entry name" value="HTH_18"/>
    <property type="match status" value="1"/>
</dbReference>
<dbReference type="GO" id="GO:0043565">
    <property type="term" value="F:sequence-specific DNA binding"/>
    <property type="evidence" value="ECO:0007669"/>
    <property type="project" value="InterPro"/>
</dbReference>
<keyword evidence="4" id="KW-0472">Membrane</keyword>
<evidence type="ECO:0000313" key="7">
    <source>
        <dbReference type="Proteomes" id="UP000252415"/>
    </source>
</evidence>
<dbReference type="PANTHER" id="PTHR43280:SF10">
    <property type="entry name" value="REGULATORY PROTEIN POCR"/>
    <property type="match status" value="1"/>
</dbReference>
<gene>
    <name evidence="6" type="ORF">DFP97_10591</name>
</gene>
<keyword evidence="2 6" id="KW-0238">DNA-binding</keyword>
<dbReference type="InterPro" id="IPR041522">
    <property type="entry name" value="CdaR_GGDEF"/>
</dbReference>
<keyword evidence="4" id="KW-0812">Transmembrane</keyword>
<evidence type="ECO:0000256" key="2">
    <source>
        <dbReference type="ARBA" id="ARBA00023125"/>
    </source>
</evidence>
<name>A0A368W1K2_9BACL</name>
<dbReference type="InterPro" id="IPR009057">
    <property type="entry name" value="Homeodomain-like_sf"/>
</dbReference>
<keyword evidence="7" id="KW-1185">Reference proteome</keyword>
<dbReference type="RefSeq" id="WP_114379668.1">
    <property type="nucleotide sequence ID" value="NZ_QPJD01000005.1"/>
</dbReference>
<feature type="domain" description="HTH araC/xylS-type" evidence="5">
    <location>
        <begin position="646"/>
        <end position="744"/>
    </location>
</feature>
<protein>
    <submittedName>
        <fullName evidence="6">AraC-like DNA-binding protein</fullName>
    </submittedName>
</protein>
<feature type="transmembrane region" description="Helical" evidence="4">
    <location>
        <begin position="275"/>
        <end position="299"/>
    </location>
</feature>